<evidence type="ECO:0000313" key="3">
    <source>
        <dbReference type="Proteomes" id="UP000610124"/>
    </source>
</evidence>
<comment type="caution">
    <text evidence="2">The sequence shown here is derived from an EMBL/GenBank/DDBJ whole genome shotgun (WGS) entry which is preliminary data.</text>
</comment>
<dbReference type="EMBL" id="BMUB01000005">
    <property type="protein sequence ID" value="GGU74391.1"/>
    <property type="molecule type" value="Genomic_DNA"/>
</dbReference>
<organism evidence="2 3">
    <name type="scientific">Kitasatospora aureofaciens</name>
    <name type="common">Streptomyces aureofaciens</name>
    <dbReference type="NCBI Taxonomy" id="1894"/>
    <lineage>
        <taxon>Bacteria</taxon>
        <taxon>Bacillati</taxon>
        <taxon>Actinomycetota</taxon>
        <taxon>Actinomycetes</taxon>
        <taxon>Kitasatosporales</taxon>
        <taxon>Streptomycetaceae</taxon>
        <taxon>Kitasatospora</taxon>
    </lineage>
</organism>
<gene>
    <name evidence="2" type="ORF">GCM10010502_27720</name>
</gene>
<dbReference type="Proteomes" id="UP000610124">
    <property type="component" value="Unassembled WGS sequence"/>
</dbReference>
<evidence type="ECO:0000256" key="1">
    <source>
        <dbReference type="SAM" id="MobiDB-lite"/>
    </source>
</evidence>
<reference evidence="2" key="2">
    <citation type="submission" date="2020-09" db="EMBL/GenBank/DDBJ databases">
        <authorList>
            <person name="Sun Q."/>
            <person name="Ohkuma M."/>
        </authorList>
    </citation>
    <scope>NUCLEOTIDE SEQUENCE</scope>
    <source>
        <strain evidence="2">JCM 4434</strain>
    </source>
</reference>
<feature type="region of interest" description="Disordered" evidence="1">
    <location>
        <begin position="1"/>
        <end position="67"/>
    </location>
</feature>
<protein>
    <submittedName>
        <fullName evidence="2">Uncharacterized protein</fullName>
    </submittedName>
</protein>
<dbReference type="AlphaFoldDB" id="A0A8H9HLZ7"/>
<accession>A0A8H9HLZ7</accession>
<sequence length="67" mass="6486">MRPSSHPAPPTARQLNPRTGPPPASLAPRLPPGPGPPGAGAPGSGTLSPGPGTRVNTEPGGIVRGGR</sequence>
<feature type="compositionally biased region" description="Low complexity" evidence="1">
    <location>
        <begin position="44"/>
        <end position="54"/>
    </location>
</feature>
<reference evidence="2" key="1">
    <citation type="journal article" date="2014" name="Int. J. Syst. Evol. Microbiol.">
        <title>Complete genome sequence of Corynebacterium casei LMG S-19264T (=DSM 44701T), isolated from a smear-ripened cheese.</title>
        <authorList>
            <consortium name="US DOE Joint Genome Institute (JGI-PGF)"/>
            <person name="Walter F."/>
            <person name="Albersmeier A."/>
            <person name="Kalinowski J."/>
            <person name="Ruckert C."/>
        </authorList>
    </citation>
    <scope>NUCLEOTIDE SEQUENCE</scope>
    <source>
        <strain evidence="2">JCM 4434</strain>
    </source>
</reference>
<proteinExistence type="predicted"/>
<name>A0A8H9HLZ7_KITAU</name>
<feature type="compositionally biased region" description="Pro residues" evidence="1">
    <location>
        <begin position="1"/>
        <end position="10"/>
    </location>
</feature>
<evidence type="ECO:0000313" key="2">
    <source>
        <dbReference type="EMBL" id="GGU74391.1"/>
    </source>
</evidence>
<feature type="compositionally biased region" description="Pro residues" evidence="1">
    <location>
        <begin position="19"/>
        <end position="39"/>
    </location>
</feature>